<evidence type="ECO:0000256" key="6">
    <source>
        <dbReference type="ARBA" id="ARBA00023136"/>
    </source>
</evidence>
<organism evidence="7 8">
    <name type="scientific">Pseudotenacibaculum haliotis</name>
    <dbReference type="NCBI Taxonomy" id="1862138"/>
    <lineage>
        <taxon>Bacteria</taxon>
        <taxon>Pseudomonadati</taxon>
        <taxon>Bacteroidota</taxon>
        <taxon>Flavobacteriia</taxon>
        <taxon>Flavobacteriales</taxon>
        <taxon>Flavobacteriaceae</taxon>
        <taxon>Pseudotenacibaculum</taxon>
    </lineage>
</organism>
<evidence type="ECO:0000256" key="1">
    <source>
        <dbReference type="ARBA" id="ARBA00004651"/>
    </source>
</evidence>
<keyword evidence="8" id="KW-1185">Reference proteome</keyword>
<keyword evidence="4" id="KW-0812">Transmembrane</keyword>
<comment type="subcellular location">
    <subcellularLocation>
        <location evidence="1">Cell membrane</location>
        <topology evidence="1">Multi-pass membrane protein</topology>
    </subcellularLocation>
</comment>
<gene>
    <name evidence="7" type="ORF">ACFSRZ_00885</name>
</gene>
<dbReference type="PANTHER" id="PTHR37937">
    <property type="entry name" value="CONJUGATIVE TRANSFER: DNA TRANSPORT"/>
    <property type="match status" value="1"/>
</dbReference>
<dbReference type="Proteomes" id="UP001597508">
    <property type="component" value="Unassembled WGS sequence"/>
</dbReference>
<dbReference type="Pfam" id="PF02534">
    <property type="entry name" value="T4SS-DNA_transf"/>
    <property type="match status" value="1"/>
</dbReference>
<keyword evidence="3" id="KW-1003">Cell membrane</keyword>
<evidence type="ECO:0000256" key="3">
    <source>
        <dbReference type="ARBA" id="ARBA00022475"/>
    </source>
</evidence>
<dbReference type="RefSeq" id="WP_379664627.1">
    <property type="nucleotide sequence ID" value="NZ_JBHULH010000001.1"/>
</dbReference>
<proteinExistence type="inferred from homology"/>
<dbReference type="InterPro" id="IPR003688">
    <property type="entry name" value="TraG/VirD4"/>
</dbReference>
<evidence type="ECO:0000256" key="4">
    <source>
        <dbReference type="ARBA" id="ARBA00022692"/>
    </source>
</evidence>
<dbReference type="Gene3D" id="3.40.50.300">
    <property type="entry name" value="P-loop containing nucleotide triphosphate hydrolases"/>
    <property type="match status" value="1"/>
</dbReference>
<protein>
    <submittedName>
        <fullName evidence="7">Type IV secretory system conjugative DNA transfer family protein</fullName>
    </submittedName>
</protein>
<reference evidence="8" key="1">
    <citation type="journal article" date="2019" name="Int. J. Syst. Evol. Microbiol.">
        <title>The Global Catalogue of Microorganisms (GCM) 10K type strain sequencing project: providing services to taxonomists for standard genome sequencing and annotation.</title>
        <authorList>
            <consortium name="The Broad Institute Genomics Platform"/>
            <consortium name="The Broad Institute Genome Sequencing Center for Infectious Disease"/>
            <person name="Wu L."/>
            <person name="Ma J."/>
        </authorList>
    </citation>
    <scope>NUCLEOTIDE SEQUENCE [LARGE SCALE GENOMIC DNA]</scope>
    <source>
        <strain evidence="8">KCTC 52127</strain>
    </source>
</reference>
<dbReference type="EMBL" id="JBHULH010000001">
    <property type="protein sequence ID" value="MFD2565902.1"/>
    <property type="molecule type" value="Genomic_DNA"/>
</dbReference>
<evidence type="ECO:0000256" key="2">
    <source>
        <dbReference type="ARBA" id="ARBA00008806"/>
    </source>
</evidence>
<accession>A0ABW5LM34</accession>
<dbReference type="InterPro" id="IPR051539">
    <property type="entry name" value="T4SS-coupling_protein"/>
</dbReference>
<dbReference type="InterPro" id="IPR027417">
    <property type="entry name" value="P-loop_NTPase"/>
</dbReference>
<name>A0ABW5LM34_9FLAO</name>
<keyword evidence="5" id="KW-1133">Transmembrane helix</keyword>
<evidence type="ECO:0000313" key="7">
    <source>
        <dbReference type="EMBL" id="MFD2565902.1"/>
    </source>
</evidence>
<dbReference type="SUPFAM" id="SSF52540">
    <property type="entry name" value="P-loop containing nucleoside triphosphate hydrolases"/>
    <property type="match status" value="1"/>
</dbReference>
<dbReference type="PANTHER" id="PTHR37937:SF1">
    <property type="entry name" value="CONJUGATIVE TRANSFER: DNA TRANSPORT"/>
    <property type="match status" value="1"/>
</dbReference>
<comment type="caution">
    <text evidence="7">The sequence shown here is derived from an EMBL/GenBank/DDBJ whole genome shotgun (WGS) entry which is preliminary data.</text>
</comment>
<sequence length="487" mass="54950">MIKLLIDTLSDMAKEGSEFALDAISGFGKKEKLLSAKFGKESSLLSKRNEGLSLTGTKFLSIQKSKEHVMFFGPSGSGKTTVCLIPSAIRIGSSKTDSSMIINNPSGENEKLEAFLVSKGYTVLKFNPNDKGRSIYYNPLARIKSSTDVMKIAEMLVVKGSKKSKDFWQIKSVELISLMIEFLLGHASKVHQNIANVYYLLQNLAGDEDTINRLFADKATEKQWHAYKAVIANSENTKASIISSAISALSFVGNSPELCDVTSVDNFDFSRLKSEKICLFLNIKTMDMQFYSPILGLFFEQLFSELMNDIPNPTDNPLFLLIDELSSIPLPSLPVVIANARKYFSILGILQSESQLSENYGEHSTKTILNNACKVYMSGLDTECERISKALGEYQYYEDKEKKILRTRKLMTAQELRTMSRDRVIILPNGGLLPLYCKATPFYKNRRYLRYMEMELPEDYESGFQLEYTAQYLPLDKYKTQKDGDKK</sequence>
<keyword evidence="6" id="KW-0472">Membrane</keyword>
<evidence type="ECO:0000313" key="8">
    <source>
        <dbReference type="Proteomes" id="UP001597508"/>
    </source>
</evidence>
<comment type="similarity">
    <text evidence="2">Belongs to the VirD4/TraG family.</text>
</comment>
<evidence type="ECO:0000256" key="5">
    <source>
        <dbReference type="ARBA" id="ARBA00022989"/>
    </source>
</evidence>
<dbReference type="CDD" id="cd01127">
    <property type="entry name" value="TrwB_TraG_TraD_VirD4"/>
    <property type="match status" value="1"/>
</dbReference>